<evidence type="ECO:0000256" key="7">
    <source>
        <dbReference type="SAM" id="SignalP"/>
    </source>
</evidence>
<dbReference type="AlphaFoldDB" id="K6YI86"/>
<dbReference type="OrthoDB" id="9794982at2"/>
<evidence type="ECO:0000259" key="8">
    <source>
        <dbReference type="PROSITE" id="PS51007"/>
    </source>
</evidence>
<comment type="caution">
    <text evidence="9">The sequence shown here is derived from an EMBL/GenBank/DDBJ whole genome shotgun (WGS) entry which is preliminary data.</text>
</comment>
<keyword evidence="2 6" id="KW-0349">Heme</keyword>
<dbReference type="InterPro" id="IPR036909">
    <property type="entry name" value="Cyt_c-like_dom_sf"/>
</dbReference>
<dbReference type="GO" id="GO:0046872">
    <property type="term" value="F:metal ion binding"/>
    <property type="evidence" value="ECO:0007669"/>
    <property type="project" value="UniProtKB-KW"/>
</dbReference>
<evidence type="ECO:0000256" key="1">
    <source>
        <dbReference type="ARBA" id="ARBA00022448"/>
    </source>
</evidence>
<dbReference type="PANTHER" id="PTHR37823">
    <property type="entry name" value="CYTOCHROME C-553-LIKE"/>
    <property type="match status" value="1"/>
</dbReference>
<protein>
    <recommendedName>
        <fullName evidence="8">Cytochrome c domain-containing protein</fullName>
    </recommendedName>
</protein>
<dbReference type="PROSITE" id="PS51007">
    <property type="entry name" value="CYTC"/>
    <property type="match status" value="1"/>
</dbReference>
<dbReference type="Pfam" id="PF00034">
    <property type="entry name" value="Cytochrom_C"/>
    <property type="match status" value="1"/>
</dbReference>
<evidence type="ECO:0000313" key="10">
    <source>
        <dbReference type="Proteomes" id="UP000006263"/>
    </source>
</evidence>
<evidence type="ECO:0000256" key="3">
    <source>
        <dbReference type="ARBA" id="ARBA00022723"/>
    </source>
</evidence>
<dbReference type="GO" id="GO:0020037">
    <property type="term" value="F:heme binding"/>
    <property type="evidence" value="ECO:0007669"/>
    <property type="project" value="InterPro"/>
</dbReference>
<dbReference type="GO" id="GO:0009055">
    <property type="term" value="F:electron transfer activity"/>
    <property type="evidence" value="ECO:0007669"/>
    <property type="project" value="InterPro"/>
</dbReference>
<sequence length="177" mass="19480">MMKNQLTVTIFVLFATLLTSLHVSSTEPLSGAELINNNCARCHNSRPIQEFSMSEWKVIMPHMREKAHLTGAEVQAILEFMEIATTPAQAMNVKEVVNLAADPKEVLTRYGCQGCHQVQGAGGTLGPSLDNVISEKGRAFFLRKVKEPQFNNSSSAMPQMPITDDELEALAEFLSSK</sequence>
<dbReference type="InterPro" id="IPR009056">
    <property type="entry name" value="Cyt_c-like_dom"/>
</dbReference>
<dbReference type="eggNOG" id="COG2010">
    <property type="taxonomic scope" value="Bacteria"/>
</dbReference>
<keyword evidence="3 6" id="KW-0479">Metal-binding</keyword>
<dbReference type="PANTHER" id="PTHR37823:SF1">
    <property type="entry name" value="CYTOCHROME C-553-LIKE"/>
    <property type="match status" value="1"/>
</dbReference>
<evidence type="ECO:0000256" key="6">
    <source>
        <dbReference type="PROSITE-ProRule" id="PRU00433"/>
    </source>
</evidence>
<evidence type="ECO:0000313" key="9">
    <source>
        <dbReference type="EMBL" id="GAC23706.1"/>
    </source>
</evidence>
<dbReference type="EMBL" id="BAEP01000026">
    <property type="protein sequence ID" value="GAC23706.1"/>
    <property type="molecule type" value="Genomic_DNA"/>
</dbReference>
<gene>
    <name evidence="9" type="ORF">GMES_1407</name>
</gene>
<feature type="signal peptide" evidence="7">
    <location>
        <begin position="1"/>
        <end position="25"/>
    </location>
</feature>
<dbReference type="Gene3D" id="1.10.760.10">
    <property type="entry name" value="Cytochrome c-like domain"/>
    <property type="match status" value="2"/>
</dbReference>
<keyword evidence="4" id="KW-0249">Electron transport</keyword>
<dbReference type="RefSeq" id="WP_006991857.1">
    <property type="nucleotide sequence ID" value="NZ_BAEP01000026.1"/>
</dbReference>
<feature type="chain" id="PRO_5003897296" description="Cytochrome c domain-containing protein" evidence="7">
    <location>
        <begin position="26"/>
        <end position="177"/>
    </location>
</feature>
<proteinExistence type="predicted"/>
<keyword evidence="7" id="KW-0732">Signal</keyword>
<keyword evidence="5 6" id="KW-0408">Iron</keyword>
<dbReference type="InterPro" id="IPR051811">
    <property type="entry name" value="Cytochrome_c550/c551-like"/>
</dbReference>
<accession>K6YI86</accession>
<name>K6YI86_9ALTE</name>
<dbReference type="SUPFAM" id="SSF46626">
    <property type="entry name" value="Cytochrome c"/>
    <property type="match status" value="1"/>
</dbReference>
<organism evidence="9 10">
    <name type="scientific">Paraglaciecola mesophila KMM 241</name>
    <dbReference type="NCBI Taxonomy" id="1128912"/>
    <lineage>
        <taxon>Bacteria</taxon>
        <taxon>Pseudomonadati</taxon>
        <taxon>Pseudomonadota</taxon>
        <taxon>Gammaproteobacteria</taxon>
        <taxon>Alteromonadales</taxon>
        <taxon>Alteromonadaceae</taxon>
        <taxon>Paraglaciecola</taxon>
    </lineage>
</organism>
<keyword evidence="1" id="KW-0813">Transport</keyword>
<evidence type="ECO:0000256" key="5">
    <source>
        <dbReference type="ARBA" id="ARBA00023004"/>
    </source>
</evidence>
<reference evidence="9 10" key="1">
    <citation type="journal article" date="2017" name="Antonie Van Leeuwenhoek">
        <title>Rhizobium rhizosphaerae sp. nov., a novel species isolated from rice rhizosphere.</title>
        <authorList>
            <person name="Zhao J.J."/>
            <person name="Zhang J."/>
            <person name="Zhang R.J."/>
            <person name="Zhang C.W."/>
            <person name="Yin H.Q."/>
            <person name="Zhang X.X."/>
        </authorList>
    </citation>
    <scope>NUCLEOTIDE SEQUENCE [LARGE SCALE GENOMIC DNA]</scope>
    <source>
        <strain evidence="9 10">KMM 241</strain>
    </source>
</reference>
<evidence type="ECO:0000256" key="2">
    <source>
        <dbReference type="ARBA" id="ARBA00022617"/>
    </source>
</evidence>
<evidence type="ECO:0000256" key="4">
    <source>
        <dbReference type="ARBA" id="ARBA00022982"/>
    </source>
</evidence>
<feature type="domain" description="Cytochrome c" evidence="8">
    <location>
        <begin position="98"/>
        <end position="177"/>
    </location>
</feature>
<dbReference type="Proteomes" id="UP000006263">
    <property type="component" value="Unassembled WGS sequence"/>
</dbReference>